<reference evidence="1 2" key="1">
    <citation type="submission" date="2019-04" db="EMBL/GenBank/DDBJ databases">
        <title>Psychroflexus halotolerans sp. nov., isolated from a marine solar saltern.</title>
        <authorList>
            <person name="Feng X."/>
        </authorList>
    </citation>
    <scope>NUCLEOTIDE SEQUENCE [LARGE SCALE GENOMIC DNA]</scope>
    <source>
        <strain evidence="1 2">WDS2C27</strain>
    </source>
</reference>
<name>A0A4U5TRN2_9FLAO</name>
<dbReference type="AlphaFoldDB" id="A0A4U5TRN2"/>
<dbReference type="RefSeq" id="WP_138932159.1">
    <property type="nucleotide sequence ID" value="NZ_SWMU01000003.1"/>
</dbReference>
<evidence type="ECO:0000313" key="1">
    <source>
        <dbReference type="EMBL" id="TKS56044.1"/>
    </source>
</evidence>
<proteinExistence type="predicted"/>
<dbReference type="InterPro" id="IPR007358">
    <property type="entry name" value="Nucleoid_associated_NdpA"/>
</dbReference>
<dbReference type="EMBL" id="SWMU01000003">
    <property type="protein sequence ID" value="TKS56044.1"/>
    <property type="molecule type" value="Genomic_DNA"/>
</dbReference>
<comment type="caution">
    <text evidence="1">The sequence shown here is derived from an EMBL/GenBank/DDBJ whole genome shotgun (WGS) entry which is preliminary data.</text>
</comment>
<evidence type="ECO:0000313" key="2">
    <source>
        <dbReference type="Proteomes" id="UP000306552"/>
    </source>
</evidence>
<dbReference type="GO" id="GO:0009295">
    <property type="term" value="C:nucleoid"/>
    <property type="evidence" value="ECO:0007669"/>
    <property type="project" value="InterPro"/>
</dbReference>
<gene>
    <name evidence="1" type="ORF">FCN74_08440</name>
</gene>
<sequence length="351" mass="42026">MLNLYSAQIEHLSIHRVGNKSRNENYFLSKDPFTVDDELMPLLKEYFFKPFRDKEENYYQFKHEADLEFHDLYQMIRKGFNNPLELHDISKQITKYLFEQSKHQHIKSGEVYVTYLENVLVDNQKVEAIGIFKSELKHDFLQFDKNQDNLKPRLEQGVHLNKLDKGALILNVEKETGYKVLSIDSNKYDTKYWLEEFLGIDFFADENFYTKKYLKFCENFAKDVVRPAEDKQQEMMFMNKAVNHFASNEDFEESKFLNEVLDNPQLHPEFKNYKTDKAPKYNIEDLSNFPISNTAVTSARKKMKNVINLDTNVQIKMDFVNSETAEKYIEKGWDEDRQMYYYLVYFNKEEQ</sequence>
<organism evidence="1 2">
    <name type="scientific">Mesohalobacter halotolerans</name>
    <dbReference type="NCBI Taxonomy" id="1883405"/>
    <lineage>
        <taxon>Bacteria</taxon>
        <taxon>Pseudomonadati</taxon>
        <taxon>Bacteroidota</taxon>
        <taxon>Flavobacteriia</taxon>
        <taxon>Flavobacteriales</taxon>
        <taxon>Flavobacteriaceae</taxon>
        <taxon>Mesohalobacter</taxon>
    </lineage>
</organism>
<keyword evidence="2" id="KW-1185">Reference proteome</keyword>
<dbReference type="Pfam" id="PF04245">
    <property type="entry name" value="NA37"/>
    <property type="match status" value="1"/>
</dbReference>
<dbReference type="Proteomes" id="UP000306552">
    <property type="component" value="Unassembled WGS sequence"/>
</dbReference>
<accession>A0A4U5TRN2</accession>
<dbReference type="OrthoDB" id="9153118at2"/>
<protein>
    <submittedName>
        <fullName evidence="1">Nucleoid-associated protein</fullName>
    </submittedName>
</protein>